<accession>A0AAD9MAD0</accession>
<sequence>MAIFGMKSSASVIESILYDWKGGLDDDTFTTLSLLDLFTACILESRLGQDRAGRLRSLMRVADHLAESILQQDARLTKSRPYLQWLLSRAALAACMAPGKPLNGHQMPGFAGLLLDVGPGVQLPLYAPIVTYSIQLPYSFPNLVLQSSKTKWGHSRKTFRVDRTPAAAMRTSPAATLLCACLAVLTASPAALADAHYQPWYLADYDGRIPQQPGDGYNYSISFKISDPNTVGSSVSTDILVSQQWVQLDPSATDIYERAMSVQQHDGDYRTWDVVFEMNDSPIPGNPPYNSPVVDFAVGITLTYPQEDGGGR</sequence>
<reference evidence="1" key="1">
    <citation type="journal article" date="2023" name="Mol. Plant Microbe Interact.">
        <title>Elucidating the Obligate Nature and Biological Capacity of an Invasive Fungal Corn Pathogen.</title>
        <authorList>
            <person name="MacCready J.S."/>
            <person name="Roggenkamp E.M."/>
            <person name="Gdanetz K."/>
            <person name="Chilvers M.I."/>
        </authorList>
    </citation>
    <scope>NUCLEOTIDE SEQUENCE</scope>
    <source>
        <strain evidence="1">PM02</strain>
    </source>
</reference>
<dbReference type="Proteomes" id="UP001217918">
    <property type="component" value="Unassembled WGS sequence"/>
</dbReference>
<name>A0AAD9MAD0_9PEZI</name>
<gene>
    <name evidence="1" type="ORF">P8C59_000444</name>
</gene>
<proteinExistence type="predicted"/>
<evidence type="ECO:0000313" key="2">
    <source>
        <dbReference type="Proteomes" id="UP001217918"/>
    </source>
</evidence>
<protein>
    <submittedName>
        <fullName evidence="1">Uncharacterized protein</fullName>
    </submittedName>
</protein>
<dbReference type="EMBL" id="JAQQPM010000001">
    <property type="protein sequence ID" value="KAK2066648.1"/>
    <property type="molecule type" value="Genomic_DNA"/>
</dbReference>
<keyword evidence="2" id="KW-1185">Reference proteome</keyword>
<dbReference type="AlphaFoldDB" id="A0AAD9MAD0"/>
<comment type="caution">
    <text evidence="1">The sequence shown here is derived from an EMBL/GenBank/DDBJ whole genome shotgun (WGS) entry which is preliminary data.</text>
</comment>
<evidence type="ECO:0000313" key="1">
    <source>
        <dbReference type="EMBL" id="KAK2066648.1"/>
    </source>
</evidence>
<organism evidence="1 2">
    <name type="scientific">Phyllachora maydis</name>
    <dbReference type="NCBI Taxonomy" id="1825666"/>
    <lineage>
        <taxon>Eukaryota</taxon>
        <taxon>Fungi</taxon>
        <taxon>Dikarya</taxon>
        <taxon>Ascomycota</taxon>
        <taxon>Pezizomycotina</taxon>
        <taxon>Sordariomycetes</taxon>
        <taxon>Sordariomycetidae</taxon>
        <taxon>Phyllachorales</taxon>
        <taxon>Phyllachoraceae</taxon>
        <taxon>Phyllachora</taxon>
    </lineage>
</organism>